<name>A0A2S5RDX0_9PROT</name>
<evidence type="ECO:0000259" key="2">
    <source>
        <dbReference type="Pfam" id="PF13340"/>
    </source>
</evidence>
<protein>
    <recommendedName>
        <fullName evidence="2">Insertion element IS402-like domain-containing protein</fullName>
    </recommendedName>
</protein>
<evidence type="ECO:0000313" key="4">
    <source>
        <dbReference type="Proteomes" id="UP000239425"/>
    </source>
</evidence>
<comment type="caution">
    <text evidence="3">The sequence shown here is derived from an EMBL/GenBank/DDBJ whole genome shotgun (WGS) entry which is preliminary data.</text>
</comment>
<dbReference type="InterPro" id="IPR025161">
    <property type="entry name" value="IS402-like_dom"/>
</dbReference>
<sequence>MVYPSDLRDRDWELIKDHFATGKYGNCAVHSRRSLVNGILYVVKTGCQWRMLPKDFPPWKTVYGYFRRLSKLGIWEKVLADLVKIKRLKSARNEHPSLLIIDAQSVKTSRKGEQRGFDGGKKGQGA</sequence>
<gene>
    <name evidence="3" type="ORF">HCUR_00283</name>
</gene>
<dbReference type="EMBL" id="PHHC01000065">
    <property type="protein sequence ID" value="PPE05325.1"/>
    <property type="molecule type" value="Genomic_DNA"/>
</dbReference>
<proteinExistence type="predicted"/>
<dbReference type="PANTHER" id="PTHR30007">
    <property type="entry name" value="PHP DOMAIN PROTEIN"/>
    <property type="match status" value="1"/>
</dbReference>
<accession>A0A2S5RDX0</accession>
<dbReference type="OrthoDB" id="9798237at2"/>
<dbReference type="Pfam" id="PF13340">
    <property type="entry name" value="DUF4096"/>
    <property type="match status" value="1"/>
</dbReference>
<dbReference type="Proteomes" id="UP000239425">
    <property type="component" value="Unassembled WGS sequence"/>
</dbReference>
<dbReference type="AlphaFoldDB" id="A0A2S5RDX0"/>
<organism evidence="3 4">
    <name type="scientific">Holospora curviuscula</name>
    <dbReference type="NCBI Taxonomy" id="1082868"/>
    <lineage>
        <taxon>Bacteria</taxon>
        <taxon>Pseudomonadati</taxon>
        <taxon>Pseudomonadota</taxon>
        <taxon>Alphaproteobacteria</taxon>
        <taxon>Holosporales</taxon>
        <taxon>Holosporaceae</taxon>
        <taxon>Holospora</taxon>
    </lineage>
</organism>
<feature type="compositionally biased region" description="Basic and acidic residues" evidence="1">
    <location>
        <begin position="110"/>
        <end position="126"/>
    </location>
</feature>
<keyword evidence="4" id="KW-1185">Reference proteome</keyword>
<evidence type="ECO:0000313" key="3">
    <source>
        <dbReference type="EMBL" id="PPE05325.1"/>
    </source>
</evidence>
<dbReference type="PANTHER" id="PTHR30007:SF0">
    <property type="entry name" value="TRANSPOSASE"/>
    <property type="match status" value="1"/>
</dbReference>
<evidence type="ECO:0000256" key="1">
    <source>
        <dbReference type="SAM" id="MobiDB-lite"/>
    </source>
</evidence>
<feature type="region of interest" description="Disordered" evidence="1">
    <location>
        <begin position="106"/>
        <end position="126"/>
    </location>
</feature>
<reference evidence="3 4" key="1">
    <citation type="submission" date="2017-11" db="EMBL/GenBank/DDBJ databases">
        <title>Comparative genomic analysis of Holospora spp., intranuclear symbionts of paramecia.</title>
        <authorList>
            <person name="Garushyants S.K."/>
            <person name="Beliavskaya A."/>
            <person name="Malko D.B."/>
            <person name="Logacheva M.D."/>
            <person name="Rautian M.S."/>
            <person name="Gelfand M.S."/>
        </authorList>
    </citation>
    <scope>NUCLEOTIDE SEQUENCE [LARGE SCALE GENOMIC DNA]</scope>
    <source>
        <strain evidence="4">02AZ16</strain>
    </source>
</reference>
<dbReference type="RefSeq" id="WP_104206421.1">
    <property type="nucleotide sequence ID" value="NZ_PHHC01000065.1"/>
</dbReference>
<feature type="domain" description="Insertion element IS402-like" evidence="2">
    <location>
        <begin position="7"/>
        <end position="78"/>
    </location>
</feature>